<reference evidence="2 3" key="1">
    <citation type="submission" date="2018-12" db="EMBL/GenBank/DDBJ databases">
        <authorList>
            <person name="Yu L."/>
        </authorList>
    </citation>
    <scope>NUCLEOTIDE SEQUENCE [LARGE SCALE GENOMIC DNA]</scope>
    <source>
        <strain evidence="2 3">HAW-EB2</strain>
    </source>
</reference>
<gene>
    <name evidence="2" type="ORF">EKG38_17015</name>
</gene>
<dbReference type="EMBL" id="RXNU01000010">
    <property type="protein sequence ID" value="RTR37719.1"/>
    <property type="molecule type" value="Genomic_DNA"/>
</dbReference>
<dbReference type="AlphaFoldDB" id="A0A3S0KTY2"/>
<evidence type="ECO:0000313" key="2">
    <source>
        <dbReference type="EMBL" id="RTR37719.1"/>
    </source>
</evidence>
<accession>A0A3S0KTY2</accession>
<dbReference type="OrthoDB" id="116799at2"/>
<dbReference type="Proteomes" id="UP000267448">
    <property type="component" value="Unassembled WGS sequence"/>
</dbReference>
<dbReference type="GO" id="GO:0016811">
    <property type="term" value="F:hydrolase activity, acting on carbon-nitrogen (but not peptide) bonds, in linear amides"/>
    <property type="evidence" value="ECO:0007669"/>
    <property type="project" value="TreeGrafter"/>
</dbReference>
<feature type="signal peptide" evidence="1">
    <location>
        <begin position="1"/>
        <end position="23"/>
    </location>
</feature>
<dbReference type="InterPro" id="IPR003737">
    <property type="entry name" value="GlcNAc_PI_deacetylase-related"/>
</dbReference>
<keyword evidence="3" id="KW-1185">Reference proteome</keyword>
<dbReference type="PANTHER" id="PTHR12993:SF11">
    <property type="entry name" value="N-ACETYLGLUCOSAMINYL-PHOSPHATIDYLINOSITOL DE-N-ACETYLASE"/>
    <property type="match status" value="1"/>
</dbReference>
<sequence>MGQRIRLTLILLMLALSVTGCHFENGRAQSDGRYSMEPVEEMAGDLSVVAIFAHPDDETWISGTLAKLSDHGVKVFPVYATSGDAGSDHSGQNLSGKALAAAREREAVEASRVLGLMPPIFLRLPDGKLKLYQEKLRNMLSGIIRQLEPSVLMTFVEGGITGNNDHRAISGLVTESFSLNLIYFAISKTKANQLSTTANEFGIDYLVEKPIENGAISLRVDVSDYADKRVKAMAEYTTQFPVKVMNAFGKYVETVSIEELVIVKNNSVINVLLCYLESDKC</sequence>
<feature type="chain" id="PRO_5018705544" evidence="1">
    <location>
        <begin position="24"/>
        <end position="281"/>
    </location>
</feature>
<evidence type="ECO:0000313" key="3">
    <source>
        <dbReference type="Proteomes" id="UP000267448"/>
    </source>
</evidence>
<dbReference type="PROSITE" id="PS51257">
    <property type="entry name" value="PROKAR_LIPOPROTEIN"/>
    <property type="match status" value="1"/>
</dbReference>
<name>A0A3S0KTY2_9GAMM</name>
<evidence type="ECO:0000256" key="1">
    <source>
        <dbReference type="SAM" id="SignalP"/>
    </source>
</evidence>
<dbReference type="PANTHER" id="PTHR12993">
    <property type="entry name" value="N-ACETYLGLUCOSAMINYL-PHOSPHATIDYLINOSITOL DE-N-ACETYLASE-RELATED"/>
    <property type="match status" value="1"/>
</dbReference>
<dbReference type="InterPro" id="IPR024078">
    <property type="entry name" value="LmbE-like_dom_sf"/>
</dbReference>
<keyword evidence="1" id="KW-0732">Signal</keyword>
<dbReference type="Pfam" id="PF02585">
    <property type="entry name" value="PIG-L"/>
    <property type="match status" value="1"/>
</dbReference>
<comment type="caution">
    <text evidence="2">The sequence shown here is derived from an EMBL/GenBank/DDBJ whole genome shotgun (WGS) entry which is preliminary data.</text>
</comment>
<protein>
    <submittedName>
        <fullName evidence="2">PIG-L family deacetylase</fullName>
    </submittedName>
</protein>
<dbReference type="Gene3D" id="3.40.50.10320">
    <property type="entry name" value="LmbE-like"/>
    <property type="match status" value="1"/>
</dbReference>
<dbReference type="SUPFAM" id="SSF102588">
    <property type="entry name" value="LmbE-like"/>
    <property type="match status" value="1"/>
</dbReference>
<organism evidence="2 3">
    <name type="scientific">Shewanella canadensis</name>
    <dbReference type="NCBI Taxonomy" id="271096"/>
    <lineage>
        <taxon>Bacteria</taxon>
        <taxon>Pseudomonadati</taxon>
        <taxon>Pseudomonadota</taxon>
        <taxon>Gammaproteobacteria</taxon>
        <taxon>Alteromonadales</taxon>
        <taxon>Shewanellaceae</taxon>
        <taxon>Shewanella</taxon>
    </lineage>
</organism>
<proteinExistence type="predicted"/>